<keyword evidence="5" id="KW-0046">Antibiotic resistance</keyword>
<dbReference type="GO" id="GO:0005524">
    <property type="term" value="F:ATP binding"/>
    <property type="evidence" value="ECO:0007669"/>
    <property type="project" value="UniProtKB-KW"/>
</dbReference>
<dbReference type="PROSITE" id="PS50893">
    <property type="entry name" value="ABC_TRANSPORTER_2"/>
    <property type="match status" value="1"/>
</dbReference>
<reference evidence="8 9" key="1">
    <citation type="submission" date="2020-10" db="EMBL/GenBank/DDBJ databases">
        <title>Sequencing the genomes of 1000 actinobacteria strains.</title>
        <authorList>
            <person name="Klenk H.-P."/>
        </authorList>
    </citation>
    <scope>NUCLEOTIDE SEQUENCE [LARGE SCALE GENOMIC DNA]</scope>
    <source>
        <strain evidence="8 9">DSM 41803</strain>
    </source>
</reference>
<dbReference type="InterPro" id="IPR027417">
    <property type="entry name" value="P-loop_NTPase"/>
</dbReference>
<evidence type="ECO:0000256" key="3">
    <source>
        <dbReference type="ARBA" id="ARBA00022741"/>
    </source>
</evidence>
<dbReference type="Pfam" id="PF00005">
    <property type="entry name" value="ABC_tran"/>
    <property type="match status" value="1"/>
</dbReference>
<organism evidence="8 9">
    <name type="scientific">Streptomyces stelliscabiei</name>
    <dbReference type="NCBI Taxonomy" id="146820"/>
    <lineage>
        <taxon>Bacteria</taxon>
        <taxon>Bacillati</taxon>
        <taxon>Actinomycetota</taxon>
        <taxon>Actinomycetes</taxon>
        <taxon>Kitasatosporales</taxon>
        <taxon>Streptomycetaceae</taxon>
        <taxon>Streptomyces</taxon>
    </lineage>
</organism>
<feature type="compositionally biased region" description="Low complexity" evidence="6">
    <location>
        <begin position="364"/>
        <end position="374"/>
    </location>
</feature>
<feature type="region of interest" description="Disordered" evidence="6">
    <location>
        <begin position="349"/>
        <end position="374"/>
    </location>
</feature>
<dbReference type="PANTHER" id="PTHR42711:SF1">
    <property type="entry name" value="ABC-TRANSPORT PROTEIN, ATP-BINDING COMPONENT"/>
    <property type="match status" value="1"/>
</dbReference>
<feature type="domain" description="ABC transporter" evidence="7">
    <location>
        <begin position="18"/>
        <end position="258"/>
    </location>
</feature>
<keyword evidence="9" id="KW-1185">Reference proteome</keyword>
<keyword evidence="3" id="KW-0547">Nucleotide-binding</keyword>
<comment type="caution">
    <text evidence="8">The sequence shown here is derived from an EMBL/GenBank/DDBJ whole genome shotgun (WGS) entry which is preliminary data.</text>
</comment>
<proteinExistence type="predicted"/>
<dbReference type="Gene3D" id="3.40.50.300">
    <property type="entry name" value="P-loop containing nucleotide triphosphate hydrolases"/>
    <property type="match status" value="1"/>
</dbReference>
<accession>A0A8I0P881</accession>
<dbReference type="EMBL" id="JADBGF010000001">
    <property type="protein sequence ID" value="MBE1597959.1"/>
    <property type="molecule type" value="Genomic_DNA"/>
</dbReference>
<evidence type="ECO:0000256" key="6">
    <source>
        <dbReference type="SAM" id="MobiDB-lite"/>
    </source>
</evidence>
<protein>
    <submittedName>
        <fullName evidence="8">ABC-2 type transport system ATP-binding protein</fullName>
    </submittedName>
</protein>
<evidence type="ECO:0000256" key="4">
    <source>
        <dbReference type="ARBA" id="ARBA00022840"/>
    </source>
</evidence>
<comment type="subcellular location">
    <subcellularLocation>
        <location evidence="1">Cell membrane</location>
        <topology evidence="1">Peripheral membrane protein</topology>
    </subcellularLocation>
</comment>
<sequence length="374" mass="40830">MSAVIEARGLSKVFQTTVRRPGLAGALRSLVSPQRVAKVAVQDVEFSVGKGELLALLGPNGAGKSTTIKMLTGILTPTSGEALVAGVVPHRDRERNAHNIGAVFGQRTQLWWDLPARDSFEILRDIYGVPEGQFRDRIEEFDGLLELSGFWDTRVRHLSLGQRVRCDLAASLLHDPPVVFLDEPTIGMDVVVKEQVRRFLRHQVEQRDRTVLLTTHDMTEVERLAERVVLINHGRIVLDGSLQEIRRRFGGTWQVRATLADPADVEAVKPVEGDEHGEAAGVTEVPLPGFAGIGVLRWEGPRVVFGPVGEDAPSVHEALKVIIGRFRVADLALEENDLEDVMRAAYLSDLPPSGTPVDDTGPPTAAASATTQAR</sequence>
<dbReference type="InterPro" id="IPR003593">
    <property type="entry name" value="AAA+_ATPase"/>
</dbReference>
<dbReference type="AlphaFoldDB" id="A0A8I0P881"/>
<dbReference type="SUPFAM" id="SSF52540">
    <property type="entry name" value="P-loop containing nucleoside triphosphate hydrolases"/>
    <property type="match status" value="1"/>
</dbReference>
<keyword evidence="4 8" id="KW-0067">ATP-binding</keyword>
<dbReference type="InterPro" id="IPR050763">
    <property type="entry name" value="ABC_transporter_ATP-binding"/>
</dbReference>
<evidence type="ECO:0000259" key="7">
    <source>
        <dbReference type="PROSITE" id="PS50893"/>
    </source>
</evidence>
<dbReference type="Proteomes" id="UP000629287">
    <property type="component" value="Unassembled WGS sequence"/>
</dbReference>
<dbReference type="SMART" id="SM00382">
    <property type="entry name" value="AAA"/>
    <property type="match status" value="1"/>
</dbReference>
<gene>
    <name evidence="8" type="ORF">H4687_004088</name>
</gene>
<evidence type="ECO:0000313" key="8">
    <source>
        <dbReference type="EMBL" id="MBE1597959.1"/>
    </source>
</evidence>
<name>A0A8I0P881_9ACTN</name>
<keyword evidence="2" id="KW-0813">Transport</keyword>
<dbReference type="PANTHER" id="PTHR42711">
    <property type="entry name" value="ABC TRANSPORTER ATP-BINDING PROTEIN"/>
    <property type="match status" value="1"/>
</dbReference>
<dbReference type="InterPro" id="IPR003439">
    <property type="entry name" value="ABC_transporter-like_ATP-bd"/>
</dbReference>
<evidence type="ECO:0000256" key="1">
    <source>
        <dbReference type="ARBA" id="ARBA00004202"/>
    </source>
</evidence>
<dbReference type="GO" id="GO:0005886">
    <property type="term" value="C:plasma membrane"/>
    <property type="evidence" value="ECO:0007669"/>
    <property type="project" value="UniProtKB-SubCell"/>
</dbReference>
<dbReference type="GO" id="GO:0016887">
    <property type="term" value="F:ATP hydrolysis activity"/>
    <property type="evidence" value="ECO:0007669"/>
    <property type="project" value="InterPro"/>
</dbReference>
<evidence type="ECO:0000313" key="9">
    <source>
        <dbReference type="Proteomes" id="UP000629287"/>
    </source>
</evidence>
<evidence type="ECO:0000256" key="2">
    <source>
        <dbReference type="ARBA" id="ARBA00022448"/>
    </source>
</evidence>
<evidence type="ECO:0000256" key="5">
    <source>
        <dbReference type="ARBA" id="ARBA00023251"/>
    </source>
</evidence>
<dbReference type="GO" id="GO:0046677">
    <property type="term" value="P:response to antibiotic"/>
    <property type="evidence" value="ECO:0007669"/>
    <property type="project" value="UniProtKB-KW"/>
</dbReference>